<gene>
    <name evidence="2" type="ORF">B6A14_00325</name>
</gene>
<sequence length="61" mass="7106">MTGEIIELIIEFSVILISPVIYHLYLLKYKKLPPEVVFKDIKIYLILYGLIAITGAFLFFK</sequence>
<reference evidence="2 3" key="1">
    <citation type="submission" date="2017-03" db="EMBL/GenBank/DDBJ databases">
        <title>New species Polynucleobacter sp. MWH-EgelM1-30-B4.</title>
        <authorList>
            <person name="Hahn M.W."/>
        </authorList>
    </citation>
    <scope>NUCLEOTIDE SEQUENCE [LARGE SCALE GENOMIC DNA]</scope>
    <source>
        <strain evidence="2 3">MWH-EgelM1-30-B4</strain>
    </source>
</reference>
<organism evidence="2 3">
    <name type="scientific">Polynucleobacter hirudinilacicola</name>
    <dbReference type="NCBI Taxonomy" id="1743166"/>
    <lineage>
        <taxon>Bacteria</taxon>
        <taxon>Pseudomonadati</taxon>
        <taxon>Pseudomonadota</taxon>
        <taxon>Betaproteobacteria</taxon>
        <taxon>Burkholderiales</taxon>
        <taxon>Burkholderiaceae</taxon>
        <taxon>Polynucleobacter</taxon>
    </lineage>
</organism>
<comment type="caution">
    <text evidence="2">The sequence shown here is derived from an EMBL/GenBank/DDBJ whole genome shotgun (WGS) entry which is preliminary data.</text>
</comment>
<feature type="transmembrane region" description="Helical" evidence="1">
    <location>
        <begin position="41"/>
        <end position="60"/>
    </location>
</feature>
<dbReference type="EMBL" id="NAIA01000001">
    <property type="protein sequence ID" value="OWF66474.1"/>
    <property type="molecule type" value="Genomic_DNA"/>
</dbReference>
<name>A0A210RZT2_9BURK</name>
<keyword evidence="3" id="KW-1185">Reference proteome</keyword>
<keyword evidence="1" id="KW-0472">Membrane</keyword>
<evidence type="ECO:0000256" key="1">
    <source>
        <dbReference type="SAM" id="Phobius"/>
    </source>
</evidence>
<protein>
    <submittedName>
        <fullName evidence="2">Uncharacterized protein</fullName>
    </submittedName>
</protein>
<proteinExistence type="predicted"/>
<keyword evidence="1" id="KW-1133">Transmembrane helix</keyword>
<dbReference type="AlphaFoldDB" id="A0A210RZT2"/>
<dbReference type="Proteomes" id="UP000196880">
    <property type="component" value="Unassembled WGS sequence"/>
</dbReference>
<keyword evidence="1" id="KW-0812">Transmembrane</keyword>
<accession>A0A210RZT2</accession>
<evidence type="ECO:0000313" key="2">
    <source>
        <dbReference type="EMBL" id="OWF66474.1"/>
    </source>
</evidence>
<feature type="transmembrane region" description="Helical" evidence="1">
    <location>
        <begin position="6"/>
        <end position="29"/>
    </location>
</feature>
<evidence type="ECO:0000313" key="3">
    <source>
        <dbReference type="Proteomes" id="UP000196880"/>
    </source>
</evidence>